<organism evidence="9 10">
    <name type="scientific">Cohnella faecalis</name>
    <dbReference type="NCBI Taxonomy" id="2315694"/>
    <lineage>
        <taxon>Bacteria</taxon>
        <taxon>Bacillati</taxon>
        <taxon>Bacillota</taxon>
        <taxon>Bacilli</taxon>
        <taxon>Bacillales</taxon>
        <taxon>Paenibacillaceae</taxon>
        <taxon>Cohnella</taxon>
    </lineage>
</organism>
<dbReference type="GO" id="GO:0055085">
    <property type="term" value="P:transmembrane transport"/>
    <property type="evidence" value="ECO:0007669"/>
    <property type="project" value="InterPro"/>
</dbReference>
<dbReference type="InterPro" id="IPR000515">
    <property type="entry name" value="MetI-like"/>
</dbReference>
<dbReference type="SUPFAM" id="SSF161098">
    <property type="entry name" value="MetI-like"/>
    <property type="match status" value="1"/>
</dbReference>
<comment type="similarity">
    <text evidence="7">Belongs to the binding-protein-dependent transport system permease family.</text>
</comment>
<feature type="transmembrane region" description="Helical" evidence="7">
    <location>
        <begin position="12"/>
        <end position="33"/>
    </location>
</feature>
<dbReference type="Pfam" id="PF00528">
    <property type="entry name" value="BPD_transp_1"/>
    <property type="match status" value="1"/>
</dbReference>
<dbReference type="PANTHER" id="PTHR30193:SF37">
    <property type="entry name" value="INNER MEMBRANE ABC TRANSPORTER PERMEASE PROTEIN YCJO"/>
    <property type="match status" value="1"/>
</dbReference>
<dbReference type="EMBL" id="QXJM01000040">
    <property type="protein sequence ID" value="RIE01616.1"/>
    <property type="molecule type" value="Genomic_DNA"/>
</dbReference>
<dbReference type="InterPro" id="IPR051393">
    <property type="entry name" value="ABC_transporter_permease"/>
</dbReference>
<dbReference type="Gene3D" id="1.10.3720.10">
    <property type="entry name" value="MetI-like"/>
    <property type="match status" value="1"/>
</dbReference>
<dbReference type="GO" id="GO:0005886">
    <property type="term" value="C:plasma membrane"/>
    <property type="evidence" value="ECO:0007669"/>
    <property type="project" value="UniProtKB-SubCell"/>
</dbReference>
<dbReference type="AlphaFoldDB" id="A0A398CEM2"/>
<evidence type="ECO:0000256" key="5">
    <source>
        <dbReference type="ARBA" id="ARBA00022989"/>
    </source>
</evidence>
<keyword evidence="6 7" id="KW-0472">Membrane</keyword>
<feature type="transmembrane region" description="Helical" evidence="7">
    <location>
        <begin position="204"/>
        <end position="226"/>
    </location>
</feature>
<dbReference type="CDD" id="cd06261">
    <property type="entry name" value="TM_PBP2"/>
    <property type="match status" value="1"/>
</dbReference>
<evidence type="ECO:0000256" key="1">
    <source>
        <dbReference type="ARBA" id="ARBA00004651"/>
    </source>
</evidence>
<evidence type="ECO:0000256" key="2">
    <source>
        <dbReference type="ARBA" id="ARBA00022448"/>
    </source>
</evidence>
<evidence type="ECO:0000313" key="10">
    <source>
        <dbReference type="Proteomes" id="UP000266340"/>
    </source>
</evidence>
<dbReference type="Proteomes" id="UP000266340">
    <property type="component" value="Unassembled WGS sequence"/>
</dbReference>
<feature type="domain" description="ABC transmembrane type-1" evidence="8">
    <location>
        <begin position="71"/>
        <end position="284"/>
    </location>
</feature>
<gene>
    <name evidence="9" type="ORF">D3H35_25060</name>
</gene>
<comment type="subcellular location">
    <subcellularLocation>
        <location evidence="1 7">Cell membrane</location>
        <topology evidence="1 7">Multi-pass membrane protein</topology>
    </subcellularLocation>
</comment>
<proteinExistence type="inferred from homology"/>
<protein>
    <submittedName>
        <fullName evidence="9">Sugar ABC transporter permease</fullName>
    </submittedName>
</protein>
<evidence type="ECO:0000256" key="4">
    <source>
        <dbReference type="ARBA" id="ARBA00022692"/>
    </source>
</evidence>
<keyword evidence="5 7" id="KW-1133">Transmembrane helix</keyword>
<keyword evidence="3" id="KW-1003">Cell membrane</keyword>
<dbReference type="PANTHER" id="PTHR30193">
    <property type="entry name" value="ABC TRANSPORTER PERMEASE PROTEIN"/>
    <property type="match status" value="1"/>
</dbReference>
<name>A0A398CEM2_9BACL</name>
<feature type="transmembrane region" description="Helical" evidence="7">
    <location>
        <begin position="265"/>
        <end position="285"/>
    </location>
</feature>
<dbReference type="RefSeq" id="WP_119151869.1">
    <property type="nucleotide sequence ID" value="NZ_JBHSOV010000032.1"/>
</dbReference>
<evidence type="ECO:0000313" key="9">
    <source>
        <dbReference type="EMBL" id="RIE01616.1"/>
    </source>
</evidence>
<accession>A0A398CEM2</accession>
<keyword evidence="4 7" id="KW-0812">Transmembrane</keyword>
<feature type="transmembrane region" description="Helical" evidence="7">
    <location>
        <begin position="75"/>
        <end position="96"/>
    </location>
</feature>
<reference evidence="9 10" key="1">
    <citation type="submission" date="2018-09" db="EMBL/GenBank/DDBJ databases">
        <title>Cohnella cavernae sp. nov., isolated from a karst cave.</title>
        <authorList>
            <person name="Zhu H."/>
        </authorList>
    </citation>
    <scope>NUCLEOTIDE SEQUENCE [LARGE SCALE GENOMIC DNA]</scope>
    <source>
        <strain evidence="9 10">K2E09-144</strain>
    </source>
</reference>
<feature type="transmembrane region" description="Helical" evidence="7">
    <location>
        <begin position="108"/>
        <end position="128"/>
    </location>
</feature>
<keyword evidence="2 7" id="KW-0813">Transport</keyword>
<evidence type="ECO:0000259" key="8">
    <source>
        <dbReference type="PROSITE" id="PS50928"/>
    </source>
</evidence>
<dbReference type="OrthoDB" id="5174895at2"/>
<evidence type="ECO:0000256" key="7">
    <source>
        <dbReference type="RuleBase" id="RU363032"/>
    </source>
</evidence>
<sequence length="295" mass="32741">MTRIVRSLNARLHLFMAIPALALFAVFFVTPLVRGINISLTDWNGLTPDYHYIGLDNFIEFFKDDRAIHALRVTLIFGLISPVLLCAMGLLYALLLDRPLVGRGFVRTFVYMPAIISPLIMGYVWLLLINSENGALLEVLEMFHLESWYRDWLGSPDQALGVIIAVNLWQFVGYAMIIFLAGLQGISPEVIEAAKMDGAGYWKTVRYMTIPLLIPAIRINVITNLIGSLAVFDVISALTDGGPGYSTESMSIFIMRSSFNGHTGYATAVAIIMFIVILIPVAAALKLMQKADYDN</sequence>
<dbReference type="InterPro" id="IPR035906">
    <property type="entry name" value="MetI-like_sf"/>
</dbReference>
<dbReference type="PROSITE" id="PS50928">
    <property type="entry name" value="ABC_TM1"/>
    <property type="match status" value="1"/>
</dbReference>
<evidence type="ECO:0000256" key="3">
    <source>
        <dbReference type="ARBA" id="ARBA00022475"/>
    </source>
</evidence>
<feature type="transmembrane region" description="Helical" evidence="7">
    <location>
        <begin position="159"/>
        <end position="183"/>
    </location>
</feature>
<evidence type="ECO:0000256" key="6">
    <source>
        <dbReference type="ARBA" id="ARBA00023136"/>
    </source>
</evidence>
<comment type="caution">
    <text evidence="9">The sequence shown here is derived from an EMBL/GenBank/DDBJ whole genome shotgun (WGS) entry which is preliminary data.</text>
</comment>
<keyword evidence="10" id="KW-1185">Reference proteome</keyword>